<dbReference type="AlphaFoldDB" id="A0A7U1BF25"/>
<sequence length="67" mass="7329">MVQYIYRTNKGAAAIVIAFNGKDLALALLLQKNFNVGNIYKPKGQDVCTYVISDLQGLNKVVNLING</sequence>
<dbReference type="InterPro" id="IPR027434">
    <property type="entry name" value="Homing_endonucl"/>
</dbReference>
<dbReference type="GeneID" id="65320092"/>
<protein>
    <submittedName>
        <fullName evidence="2">LAGLIDADG endonuclease domain-containing protein</fullName>
    </submittedName>
</protein>
<dbReference type="RefSeq" id="YP_010119169.1">
    <property type="nucleotide sequence ID" value="NC_056146.1"/>
</dbReference>
<evidence type="ECO:0000313" key="2">
    <source>
        <dbReference type="EMBL" id="QQY98220.1"/>
    </source>
</evidence>
<dbReference type="EMBL" id="MT880588">
    <property type="protein sequence ID" value="QQY98220.1"/>
    <property type="molecule type" value="Genomic_DNA"/>
</dbReference>
<reference evidence="2" key="1">
    <citation type="submission" date="2020-08" db="EMBL/GenBank/DDBJ databases">
        <title>Mitochondrial genome sequences of powdery mildew pathogens.</title>
        <authorList>
            <person name="Zaccaron A."/>
            <person name="Stergiopoulos I."/>
        </authorList>
    </citation>
    <scope>NUCLEOTIDE SEQUENCE</scope>
    <source>
        <strain evidence="2">C</strain>
    </source>
</reference>
<evidence type="ECO:0000259" key="1">
    <source>
        <dbReference type="Pfam" id="PF00961"/>
    </source>
</evidence>
<keyword evidence="2" id="KW-0378">Hydrolase</keyword>
<keyword evidence="2" id="KW-0540">Nuclease</keyword>
<proteinExistence type="predicted"/>
<dbReference type="InterPro" id="IPR004860">
    <property type="entry name" value="LAGLIDADG_dom"/>
</dbReference>
<feature type="domain" description="Homing endonuclease LAGLIDADG" evidence="1">
    <location>
        <begin position="13"/>
        <end position="66"/>
    </location>
</feature>
<keyword evidence="2" id="KW-0255">Endonuclease</keyword>
<dbReference type="SUPFAM" id="SSF55608">
    <property type="entry name" value="Homing endonucleases"/>
    <property type="match status" value="1"/>
</dbReference>
<name>A0A7U1BF25_UNCNE</name>
<gene>
    <name evidence="2" type="primary">nad4-i2</name>
</gene>
<dbReference type="Gene3D" id="3.10.28.10">
    <property type="entry name" value="Homing endonucleases"/>
    <property type="match status" value="1"/>
</dbReference>
<dbReference type="GO" id="GO:0004519">
    <property type="term" value="F:endonuclease activity"/>
    <property type="evidence" value="ECO:0007669"/>
    <property type="project" value="UniProtKB-KW"/>
</dbReference>
<organism evidence="2">
    <name type="scientific">Uncinula necator</name>
    <name type="common">Grape powdery mildew</name>
    <dbReference type="NCBI Taxonomy" id="52586"/>
    <lineage>
        <taxon>Eukaryota</taxon>
        <taxon>Fungi</taxon>
        <taxon>Dikarya</taxon>
        <taxon>Ascomycota</taxon>
        <taxon>Pezizomycotina</taxon>
        <taxon>Leotiomycetes</taxon>
        <taxon>Erysiphales</taxon>
        <taxon>Erysiphaceae</taxon>
        <taxon>Erysiphe</taxon>
    </lineage>
</organism>
<geneLocation type="mitochondrion" evidence="2"/>
<accession>A0A7U1BF25</accession>
<dbReference type="Pfam" id="PF00961">
    <property type="entry name" value="LAGLIDADG_1"/>
    <property type="match status" value="1"/>
</dbReference>
<keyword evidence="2" id="KW-0496">Mitochondrion</keyword>